<evidence type="ECO:0000256" key="4">
    <source>
        <dbReference type="SAM" id="Coils"/>
    </source>
</evidence>
<organism evidence="9 13">
    <name type="scientific">Didymodactylos carnosus</name>
    <dbReference type="NCBI Taxonomy" id="1234261"/>
    <lineage>
        <taxon>Eukaryota</taxon>
        <taxon>Metazoa</taxon>
        <taxon>Spiralia</taxon>
        <taxon>Gnathifera</taxon>
        <taxon>Rotifera</taxon>
        <taxon>Eurotatoria</taxon>
        <taxon>Bdelloidea</taxon>
        <taxon>Philodinida</taxon>
        <taxon>Philodinidae</taxon>
        <taxon>Didymodactylos</taxon>
    </lineage>
</organism>
<dbReference type="GO" id="GO:0046872">
    <property type="term" value="F:metal ion binding"/>
    <property type="evidence" value="ECO:0007669"/>
    <property type="project" value="UniProtKB-KW"/>
</dbReference>
<dbReference type="SUPFAM" id="SSF48350">
    <property type="entry name" value="GTPase activation domain, GAP"/>
    <property type="match status" value="1"/>
</dbReference>
<dbReference type="EMBL" id="CAJOBC010000436">
    <property type="protein sequence ID" value="CAF3585825.1"/>
    <property type="molecule type" value="Genomic_DNA"/>
</dbReference>
<feature type="domain" description="SH2" evidence="5">
    <location>
        <begin position="806"/>
        <end position="931"/>
    </location>
</feature>
<feature type="domain" description="Rho-GAP" evidence="8">
    <location>
        <begin position="283"/>
        <end position="487"/>
    </location>
</feature>
<name>A0A813SIY7_9BILA</name>
<dbReference type="InterPro" id="IPR002219">
    <property type="entry name" value="PKC_DAG/PE"/>
</dbReference>
<dbReference type="PROSITE" id="PS50081">
    <property type="entry name" value="ZF_DAG_PE_2"/>
    <property type="match status" value="2"/>
</dbReference>
<dbReference type="Gene3D" id="1.10.150.50">
    <property type="entry name" value="Transcription Factor, Ets-1"/>
    <property type="match status" value="1"/>
</dbReference>
<accession>A0A813SIY7</accession>
<evidence type="ECO:0000313" key="11">
    <source>
        <dbReference type="EMBL" id="CAF3585825.1"/>
    </source>
</evidence>
<evidence type="ECO:0000313" key="13">
    <source>
        <dbReference type="Proteomes" id="UP000663829"/>
    </source>
</evidence>
<feature type="domain" description="SH2" evidence="5">
    <location>
        <begin position="517"/>
        <end position="624"/>
    </location>
</feature>
<dbReference type="PANTHER" id="PTHR45818:SF3">
    <property type="entry name" value="PROTEIN VAV"/>
    <property type="match status" value="1"/>
</dbReference>
<evidence type="ECO:0000259" key="7">
    <source>
        <dbReference type="PROSITE" id="PS50105"/>
    </source>
</evidence>
<dbReference type="Proteomes" id="UP000682733">
    <property type="component" value="Unassembled WGS sequence"/>
</dbReference>
<dbReference type="GO" id="GO:0007165">
    <property type="term" value="P:signal transduction"/>
    <property type="evidence" value="ECO:0007669"/>
    <property type="project" value="InterPro"/>
</dbReference>
<dbReference type="InterPro" id="IPR000198">
    <property type="entry name" value="RhoGAP_dom"/>
</dbReference>
<sequence length="935" mass="109254">MRIRHAAQAHETRKSNMLYWSVTSPTRDNIVGDHLYRLRYFKIPAYCPYCEDYIWGSGSVGYQCQQCLDYFHVECSLVISSGTCPVASGAKPSSSSCHVNNRSLITYDRSIPITDWSVSDVCEWLSVVNLYRYAPNFQQSKYDGVMLLTLNDEQLKHNHIHDQFQRRAILDAIKELKSREKYRPISIERFQPPSSSISSASSTTPTTLINDHGDNFICTTFYERRQCDLCEKYLYGIIHQGLQCSRCGIVVHRQCSKLPLKKCVHTNKQLECHMIIGTDFNDQPLDMKTQLPIIITRLCTTLEQMATENPSLSLIDAYRFSIESQRIAYLRKLINDNDIEKMDFKRMELSELASLVKVSLKEPGIGIIPDENYDDFLNLVNAPTQVVQEFVNNYSMPFYIDFLKFLMKHIITVWKLDYQSASMTANSKERNNSLTYDSEKLIDKLVAIFKQLIFRPPWYKIMSHARNDKDHICLLKRFIYEIDWDIERPLFQHSIPSAVLLSSHNQYQQQSLEKFPWFFNRDEMKQLNSKLAFSTTVSSQIADGEYYVRFSNDSKVLAPFTLVVQIDGQQRFIRICMNKQGQYGFSISQCYFSTIQDLINYYTQNSLSKHFPILKTDMKLTKPIQRDLFLDLRIEDDYTVIFSNIHDPHVLRITLLELTMKYNEMEQTCSALKSEYQAMITLMSEVQRSTMAYGRILTIYEKQMKLNRENIIQCQKQVEKHEFEKSYKYLETRVESFINNMQKLNDMYAEKQVKREQLYNKIESKKIEMKQYEKKIAMCMKTLEDKGIEPHEINSWLGVPDEDEPWFLPDYNREMAHSLLKTCPEGTYLIRNSSNGLYALTIVHNGLIYDCRIGRDVNQNYAFGFVTTTTTPPATNNNVSSNKNGPSDEIYSKITFSERLFYSLKDLVEYYTQHSLVEHASNLNTRLITPIKRHV</sequence>
<protein>
    <recommendedName>
        <fullName evidence="14">Phosphatidylinositol 3-kinase regulatory subunit alpha-like</fullName>
    </recommendedName>
</protein>
<dbReference type="Pfam" id="PF00130">
    <property type="entry name" value="C1_1"/>
    <property type="match status" value="2"/>
</dbReference>
<dbReference type="SUPFAM" id="SSF55550">
    <property type="entry name" value="SH2 domain"/>
    <property type="match status" value="2"/>
</dbReference>
<dbReference type="InterPro" id="IPR001660">
    <property type="entry name" value="SAM"/>
</dbReference>
<evidence type="ECO:0000313" key="9">
    <source>
        <dbReference type="EMBL" id="CAF0801259.1"/>
    </source>
</evidence>
<dbReference type="PROSITE" id="PS00479">
    <property type="entry name" value="ZF_DAG_PE_1"/>
    <property type="match status" value="1"/>
</dbReference>
<dbReference type="InterPro" id="IPR013761">
    <property type="entry name" value="SAM/pointed_sf"/>
</dbReference>
<evidence type="ECO:0000259" key="8">
    <source>
        <dbReference type="PROSITE" id="PS50238"/>
    </source>
</evidence>
<dbReference type="GO" id="GO:0016477">
    <property type="term" value="P:cell migration"/>
    <property type="evidence" value="ECO:0007669"/>
    <property type="project" value="TreeGrafter"/>
</dbReference>
<dbReference type="Gene3D" id="3.30.60.20">
    <property type="match status" value="2"/>
</dbReference>
<feature type="domain" description="Phorbol-ester/DAG-type" evidence="6">
    <location>
        <begin position="213"/>
        <end position="263"/>
    </location>
</feature>
<evidence type="ECO:0000256" key="1">
    <source>
        <dbReference type="ARBA" id="ARBA00022723"/>
    </source>
</evidence>
<keyword evidence="13" id="KW-1185">Reference proteome</keyword>
<dbReference type="Gene3D" id="1.10.555.10">
    <property type="entry name" value="Rho GTPase activation protein"/>
    <property type="match status" value="1"/>
</dbReference>
<dbReference type="Proteomes" id="UP000681722">
    <property type="component" value="Unassembled WGS sequence"/>
</dbReference>
<reference evidence="9" key="1">
    <citation type="submission" date="2021-02" db="EMBL/GenBank/DDBJ databases">
        <authorList>
            <person name="Nowell W R."/>
        </authorList>
    </citation>
    <scope>NUCLEOTIDE SEQUENCE</scope>
</reference>
<evidence type="ECO:0000256" key="2">
    <source>
        <dbReference type="ARBA" id="ARBA00022833"/>
    </source>
</evidence>
<dbReference type="PROSITE" id="PS50238">
    <property type="entry name" value="RHOGAP"/>
    <property type="match status" value="1"/>
</dbReference>
<dbReference type="PROSITE" id="PS50105">
    <property type="entry name" value="SAM_DOMAIN"/>
    <property type="match status" value="1"/>
</dbReference>
<dbReference type="PANTHER" id="PTHR45818">
    <property type="entry name" value="PROTEIN VAV"/>
    <property type="match status" value="1"/>
</dbReference>
<dbReference type="SMART" id="SM00109">
    <property type="entry name" value="C1"/>
    <property type="match status" value="2"/>
</dbReference>
<proteinExistence type="predicted"/>
<dbReference type="InterPro" id="IPR036860">
    <property type="entry name" value="SH2_dom_sf"/>
</dbReference>
<evidence type="ECO:0000259" key="5">
    <source>
        <dbReference type="PROSITE" id="PS50001"/>
    </source>
</evidence>
<dbReference type="Pfam" id="PF07647">
    <property type="entry name" value="SAM_2"/>
    <property type="match status" value="1"/>
</dbReference>
<dbReference type="InterPro" id="IPR046349">
    <property type="entry name" value="C1-like_sf"/>
</dbReference>
<dbReference type="EMBL" id="CAJOBA010003096">
    <property type="protein sequence ID" value="CAF3670476.1"/>
    <property type="molecule type" value="Genomic_DNA"/>
</dbReference>
<evidence type="ECO:0000256" key="3">
    <source>
        <dbReference type="PROSITE-ProRule" id="PRU00191"/>
    </source>
</evidence>
<feature type="domain" description="Phorbol-ester/DAG-type" evidence="6">
    <location>
        <begin position="33"/>
        <end position="84"/>
    </location>
</feature>
<dbReference type="InterPro" id="IPR008936">
    <property type="entry name" value="Rho_GTPase_activation_prot"/>
</dbReference>
<dbReference type="EMBL" id="CAJNOK010003095">
    <property type="protein sequence ID" value="CAF0887684.1"/>
    <property type="molecule type" value="Genomic_DNA"/>
</dbReference>
<dbReference type="Pfam" id="PF00017">
    <property type="entry name" value="SH2"/>
    <property type="match status" value="1"/>
</dbReference>
<dbReference type="GO" id="GO:0005085">
    <property type="term" value="F:guanyl-nucleotide exchange factor activity"/>
    <property type="evidence" value="ECO:0007669"/>
    <property type="project" value="TreeGrafter"/>
</dbReference>
<comment type="caution">
    <text evidence="9">The sequence shown here is derived from an EMBL/GenBank/DDBJ whole genome shotgun (WGS) entry which is preliminary data.</text>
</comment>
<dbReference type="Proteomes" id="UP000677228">
    <property type="component" value="Unassembled WGS sequence"/>
</dbReference>
<feature type="domain" description="SAM" evidence="7">
    <location>
        <begin position="116"/>
        <end position="179"/>
    </location>
</feature>
<dbReference type="OrthoDB" id="3175255at2759"/>
<dbReference type="SMART" id="SM00252">
    <property type="entry name" value="SH2"/>
    <property type="match status" value="2"/>
</dbReference>
<dbReference type="SUPFAM" id="SSF47769">
    <property type="entry name" value="SAM/Pointed domain"/>
    <property type="match status" value="1"/>
</dbReference>
<evidence type="ECO:0008006" key="14">
    <source>
        <dbReference type="Google" id="ProtNLM"/>
    </source>
</evidence>
<dbReference type="EMBL" id="CAJNOQ010000440">
    <property type="protein sequence ID" value="CAF0801259.1"/>
    <property type="molecule type" value="Genomic_DNA"/>
</dbReference>
<evidence type="ECO:0000313" key="10">
    <source>
        <dbReference type="EMBL" id="CAF0887684.1"/>
    </source>
</evidence>
<keyword evidence="2" id="KW-0862">Zinc</keyword>
<dbReference type="Proteomes" id="UP000663829">
    <property type="component" value="Unassembled WGS sequence"/>
</dbReference>
<dbReference type="SMART" id="SM00454">
    <property type="entry name" value="SAM"/>
    <property type="match status" value="1"/>
</dbReference>
<dbReference type="Gene3D" id="1.10.287.1490">
    <property type="match status" value="1"/>
</dbReference>
<keyword evidence="4" id="KW-0175">Coiled coil</keyword>
<feature type="coiled-coil region" evidence="4">
    <location>
        <begin position="741"/>
        <end position="775"/>
    </location>
</feature>
<keyword evidence="1" id="KW-0479">Metal-binding</keyword>
<dbReference type="Gene3D" id="3.30.505.10">
    <property type="entry name" value="SH2 domain"/>
    <property type="match status" value="2"/>
</dbReference>
<keyword evidence="3" id="KW-0727">SH2 domain</keyword>
<dbReference type="PROSITE" id="PS50001">
    <property type="entry name" value="SH2"/>
    <property type="match status" value="2"/>
</dbReference>
<dbReference type="InterPro" id="IPR000980">
    <property type="entry name" value="SH2"/>
</dbReference>
<dbReference type="SUPFAM" id="SSF57889">
    <property type="entry name" value="Cysteine-rich domain"/>
    <property type="match status" value="2"/>
</dbReference>
<gene>
    <name evidence="9" type="ORF">GPM918_LOCUS3527</name>
    <name evidence="10" type="ORF">OVA965_LOCUS8959</name>
    <name evidence="11" type="ORF">SRO942_LOCUS3504</name>
    <name evidence="12" type="ORF">TMI583_LOCUS8955</name>
</gene>
<evidence type="ECO:0000313" key="12">
    <source>
        <dbReference type="EMBL" id="CAF3670476.1"/>
    </source>
</evidence>
<dbReference type="AlphaFoldDB" id="A0A813SIY7"/>
<evidence type="ECO:0000259" key="6">
    <source>
        <dbReference type="PROSITE" id="PS50081"/>
    </source>
</evidence>
<dbReference type="GO" id="GO:0005737">
    <property type="term" value="C:cytoplasm"/>
    <property type="evidence" value="ECO:0007669"/>
    <property type="project" value="TreeGrafter"/>
</dbReference>